<dbReference type="EMBL" id="AJJQ01000032">
    <property type="protein sequence ID" value="EID50976.1"/>
    <property type="molecule type" value="Genomic_DNA"/>
</dbReference>
<sequence>MERCALPINRTPPGFFRRKTGGAWGKHRRLNILFSYR</sequence>
<organism evidence="1 2">
    <name type="scientific">Rothia aeria F0474</name>
    <dbReference type="NCBI Taxonomy" id="1125724"/>
    <lineage>
        <taxon>Bacteria</taxon>
        <taxon>Bacillati</taxon>
        <taxon>Actinomycetota</taxon>
        <taxon>Actinomycetes</taxon>
        <taxon>Micrococcales</taxon>
        <taxon>Micrococcaceae</taxon>
        <taxon>Rothia</taxon>
    </lineage>
</organism>
<evidence type="ECO:0000313" key="1">
    <source>
        <dbReference type="EMBL" id="EID50976.1"/>
    </source>
</evidence>
<evidence type="ECO:0000313" key="2">
    <source>
        <dbReference type="Proteomes" id="UP000004863"/>
    </source>
</evidence>
<reference evidence="1" key="1">
    <citation type="submission" date="2012-03" db="EMBL/GenBank/DDBJ databases">
        <authorList>
            <person name="Durkin A.S."/>
            <person name="McCorrison J."/>
            <person name="Torralba M."/>
            <person name="Gillis M."/>
            <person name="Methe B."/>
            <person name="Sutton G."/>
            <person name="Nelson K.E."/>
        </authorList>
    </citation>
    <scope>NUCLEOTIDE SEQUENCE [LARGE SCALE GENOMIC DNA]</scope>
    <source>
        <strain evidence="1">F0474</strain>
    </source>
</reference>
<dbReference type="PATRIC" id="fig|1125724.3.peg.1153"/>
<keyword evidence="2" id="KW-1185">Reference proteome</keyword>
<protein>
    <submittedName>
        <fullName evidence="1">Uncharacterized protein</fullName>
    </submittedName>
</protein>
<accession>I0USX3</accession>
<dbReference type="Proteomes" id="UP000004863">
    <property type="component" value="Unassembled WGS sequence"/>
</dbReference>
<comment type="caution">
    <text evidence="1">The sequence shown here is derived from an EMBL/GenBank/DDBJ whole genome shotgun (WGS) entry which is preliminary data.</text>
</comment>
<gene>
    <name evidence="1" type="ORF">HMPREF1324_0592</name>
</gene>
<proteinExistence type="predicted"/>
<dbReference type="AlphaFoldDB" id="I0USX3"/>
<name>I0USX3_9MICC</name>